<dbReference type="Gene3D" id="1.10.287.950">
    <property type="entry name" value="Methyl-accepting chemotaxis protein"/>
    <property type="match status" value="1"/>
</dbReference>
<dbReference type="SUPFAM" id="SSF103190">
    <property type="entry name" value="Sensory domain-like"/>
    <property type="match status" value="1"/>
</dbReference>
<dbReference type="EMBL" id="CP009687">
    <property type="protein sequence ID" value="AKL93938.1"/>
    <property type="molecule type" value="Genomic_DNA"/>
</dbReference>
<evidence type="ECO:0000313" key="5">
    <source>
        <dbReference type="Proteomes" id="UP000035704"/>
    </source>
</evidence>
<feature type="domain" description="Methyl-accepting transducer" evidence="3">
    <location>
        <begin position="116"/>
        <end position="278"/>
    </location>
</feature>
<dbReference type="Proteomes" id="UP000035704">
    <property type="component" value="Chromosome"/>
</dbReference>
<dbReference type="PANTHER" id="PTHR32089">
    <property type="entry name" value="METHYL-ACCEPTING CHEMOTAXIS PROTEIN MCPB"/>
    <property type="match status" value="1"/>
</dbReference>
<evidence type="ECO:0000256" key="1">
    <source>
        <dbReference type="ARBA" id="ARBA00023224"/>
    </source>
</evidence>
<dbReference type="PROSITE" id="PS50111">
    <property type="entry name" value="CHEMOTAXIS_TRANSDUC_2"/>
    <property type="match status" value="1"/>
</dbReference>
<evidence type="ECO:0000313" key="4">
    <source>
        <dbReference type="EMBL" id="AKL93938.1"/>
    </source>
</evidence>
<dbReference type="InterPro" id="IPR029151">
    <property type="entry name" value="Sensor-like_sf"/>
</dbReference>
<accession>A0A0G3W6E1</accession>
<name>A0A0G3W6E1_9CLOT</name>
<keyword evidence="5" id="KW-1185">Reference proteome</keyword>
<gene>
    <name evidence="4" type="ORF">CACET_c04220</name>
</gene>
<dbReference type="PATRIC" id="fig|84022.6.peg.426"/>
<protein>
    <submittedName>
        <fullName evidence="4">Methyl-accepting chemotaxis sensory transducer</fullName>
    </submittedName>
</protein>
<organism evidence="4 5">
    <name type="scientific">Clostridium aceticum</name>
    <dbReference type="NCBI Taxonomy" id="84022"/>
    <lineage>
        <taxon>Bacteria</taxon>
        <taxon>Bacillati</taxon>
        <taxon>Bacillota</taxon>
        <taxon>Clostridia</taxon>
        <taxon>Eubacteriales</taxon>
        <taxon>Clostridiaceae</taxon>
        <taxon>Clostridium</taxon>
    </lineage>
</organism>
<sequence>MMKKENQQKILDHFIYLTSYLSYFFDEDIIVGVTDREKFIHQTKNKNIPVSVNEGDLITEGDGMYEAIQSGKLFSVIVPKEKFGTAFRSTAVPIRGEEGAIIGAFGIGRSLEKQLKMSMLAENLAASLHQIAFAVNAISSGAQDIAATNSTMVEMTNETCETTKKTDEIIRFVNNIASQTNLLGLNAAIEAARAGKSGKGFAVVAEEIRKLSSLSSESIEKIDVVLLRVRESVEKILHNMKQSEGIFQEQAAALEEITATIEELDASAKVLEEMAKVF</sequence>
<dbReference type="GO" id="GO:0007165">
    <property type="term" value="P:signal transduction"/>
    <property type="evidence" value="ECO:0007669"/>
    <property type="project" value="UniProtKB-KW"/>
</dbReference>
<reference evidence="4 5" key="1">
    <citation type="submission" date="2014-10" db="EMBL/GenBank/DDBJ databases">
        <title>Genome sequence of Clostridium aceticum DSM 1496.</title>
        <authorList>
            <person name="Poehlein A."/>
            <person name="Schiel-Bengelsdorf B."/>
            <person name="Gottschalk G."/>
            <person name="Duerre P."/>
            <person name="Daniel R."/>
        </authorList>
    </citation>
    <scope>NUCLEOTIDE SEQUENCE [LARGE SCALE GENOMIC DNA]</scope>
    <source>
        <strain evidence="4 5">DSM 1496</strain>
    </source>
</reference>
<dbReference type="SMART" id="SM00283">
    <property type="entry name" value="MA"/>
    <property type="match status" value="1"/>
</dbReference>
<dbReference type="GO" id="GO:0016020">
    <property type="term" value="C:membrane"/>
    <property type="evidence" value="ECO:0007669"/>
    <property type="project" value="InterPro"/>
</dbReference>
<dbReference type="KEGG" id="cace:CACET_c04220"/>
<keyword evidence="1 2" id="KW-0807">Transducer</keyword>
<dbReference type="RefSeq" id="WP_082058083.1">
    <property type="nucleotide sequence ID" value="NZ_JYHU01000002.1"/>
</dbReference>
<dbReference type="OrthoDB" id="9807021at2"/>
<dbReference type="Pfam" id="PF00015">
    <property type="entry name" value="MCPsignal"/>
    <property type="match status" value="1"/>
</dbReference>
<dbReference type="STRING" id="84022.CACET_c04220"/>
<evidence type="ECO:0000256" key="2">
    <source>
        <dbReference type="PROSITE-ProRule" id="PRU00284"/>
    </source>
</evidence>
<proteinExistence type="predicted"/>
<dbReference type="AlphaFoldDB" id="A0A0G3W6E1"/>
<dbReference type="PANTHER" id="PTHR32089:SF112">
    <property type="entry name" value="LYSOZYME-LIKE PROTEIN-RELATED"/>
    <property type="match status" value="1"/>
</dbReference>
<dbReference type="SUPFAM" id="SSF58104">
    <property type="entry name" value="Methyl-accepting chemotaxis protein (MCP) signaling domain"/>
    <property type="match status" value="1"/>
</dbReference>
<evidence type="ECO:0000259" key="3">
    <source>
        <dbReference type="PROSITE" id="PS50111"/>
    </source>
</evidence>
<dbReference type="InterPro" id="IPR004089">
    <property type="entry name" value="MCPsignal_dom"/>
</dbReference>